<comment type="caution">
    <text evidence="5">The sequence shown here is derived from an EMBL/GenBank/DDBJ whole genome shotgun (WGS) entry which is preliminary data.</text>
</comment>
<name>A0ABV6IP39_9PROT</name>
<organism evidence="5 6">
    <name type="scientific">Muricoccus vinaceus</name>
    <dbReference type="NCBI Taxonomy" id="424704"/>
    <lineage>
        <taxon>Bacteria</taxon>
        <taxon>Pseudomonadati</taxon>
        <taxon>Pseudomonadota</taxon>
        <taxon>Alphaproteobacteria</taxon>
        <taxon>Acetobacterales</taxon>
        <taxon>Roseomonadaceae</taxon>
        <taxon>Muricoccus</taxon>
    </lineage>
</organism>
<dbReference type="RefSeq" id="WP_377049533.1">
    <property type="nucleotide sequence ID" value="NZ_JBHLVZ010000005.1"/>
</dbReference>
<accession>A0ABV6IP39</accession>
<feature type="compositionally biased region" description="Gly residues" evidence="3">
    <location>
        <begin position="127"/>
        <end position="140"/>
    </location>
</feature>
<dbReference type="InterPro" id="IPR040853">
    <property type="entry name" value="RapA2_cadherin-like"/>
</dbReference>
<feature type="region of interest" description="Disordered" evidence="3">
    <location>
        <begin position="110"/>
        <end position="148"/>
    </location>
</feature>
<dbReference type="PROSITE" id="PS00330">
    <property type="entry name" value="HEMOLYSIN_CALCIUM"/>
    <property type="match status" value="5"/>
</dbReference>
<dbReference type="NCBIfam" id="TIGR01965">
    <property type="entry name" value="VCBS_repeat"/>
    <property type="match status" value="4"/>
</dbReference>
<feature type="compositionally biased region" description="Acidic residues" evidence="3">
    <location>
        <begin position="112"/>
        <end position="123"/>
    </location>
</feature>
<dbReference type="PANTHER" id="PTHR38340:SF1">
    <property type="entry name" value="S-LAYER PROTEIN"/>
    <property type="match status" value="1"/>
</dbReference>
<evidence type="ECO:0000256" key="1">
    <source>
        <dbReference type="ARBA" id="ARBA00004613"/>
    </source>
</evidence>
<comment type="subcellular location">
    <subcellularLocation>
        <location evidence="1">Secreted</location>
    </subcellularLocation>
</comment>
<dbReference type="PRINTS" id="PR00313">
    <property type="entry name" value="CABNDNGRPT"/>
</dbReference>
<dbReference type="Gene3D" id="2.60.40.10">
    <property type="entry name" value="Immunoglobulins"/>
    <property type="match status" value="3"/>
</dbReference>
<dbReference type="Pfam" id="PF17803">
    <property type="entry name" value="Cadherin_4"/>
    <property type="match status" value="3"/>
</dbReference>
<protein>
    <submittedName>
        <fullName evidence="5">VCBS domain-containing protein</fullName>
    </submittedName>
</protein>
<proteinExistence type="predicted"/>
<evidence type="ECO:0000259" key="4">
    <source>
        <dbReference type="Pfam" id="PF17803"/>
    </source>
</evidence>
<dbReference type="InterPro" id="IPR001343">
    <property type="entry name" value="Hemolysn_Ca-bd"/>
</dbReference>
<dbReference type="SUPFAM" id="SSF51120">
    <property type="entry name" value="beta-Roll"/>
    <property type="match status" value="2"/>
</dbReference>
<dbReference type="Gene3D" id="2.150.10.10">
    <property type="entry name" value="Serralysin-like metalloprotease, C-terminal"/>
    <property type="match status" value="3"/>
</dbReference>
<dbReference type="InterPro" id="IPR018511">
    <property type="entry name" value="Hemolysin-typ_Ca-bd_CS"/>
</dbReference>
<dbReference type="EMBL" id="JBHLVZ010000005">
    <property type="protein sequence ID" value="MFC0385385.1"/>
    <property type="molecule type" value="Genomic_DNA"/>
</dbReference>
<dbReference type="InterPro" id="IPR050557">
    <property type="entry name" value="RTX_toxin/Mannuronan_C5-epim"/>
</dbReference>
<dbReference type="InterPro" id="IPR013783">
    <property type="entry name" value="Ig-like_fold"/>
</dbReference>
<dbReference type="Proteomes" id="UP001589789">
    <property type="component" value="Unassembled WGS sequence"/>
</dbReference>
<gene>
    <name evidence="5" type="ORF">ACFFIC_07425</name>
</gene>
<keyword evidence="2" id="KW-0964">Secreted</keyword>
<dbReference type="InterPro" id="IPR010221">
    <property type="entry name" value="VCBS_dom"/>
</dbReference>
<sequence length="913" mass="91089">MSPILPKLPPSIQGTARADDLRARARFGAGVSGTLDGQGGDDYILGDSGNDTLFGGDGNDQLWGDIGADLLTGGTGNDTLRGGVGDDVLDGGDGRDQLWGGAGLDILTGGAGDDELAGEDGNDSLDGGEGNDLLNGGGGNDTIRGGAGDDRVLAGDGSDLIEAGTGNDYVQAGAGNDRVATGAGDDNILADAGDDDVEAGDGNDYVQAGVGNDRAVTGAGNDTILGDEGNDWIDSGAGSDQVYAGAGDDTVVHRRAENVGATERMEGGAGNDTLKLEFTAADWFDMAVQSDLGRYRAFLAGPYAANGSFYAWSSMGMISSSFENAALTVDGAAASLADDAVSARDDLFSVLEDGTLSGNVLGNDGVPDLVRSVAVLSGPLAGSLVPAARNGAFSFTADSGLQSLRGGEVRDLFFTYRVTDADNDTGDARVTLRVVGVNDAALFGGTGAGAVTEEGTVRAASGVLSVSDVDTGEAGFRAAATLAGAYGDFTFDAATGAWTYTLDNARAATQALRGGQVATDSLSIRSVDLTEKVVSVGVTGANDAATFGGTRSVTTNEDAAAAVGATLTVSDADGGEAGFLPTATPVVAGRYGSFTFAPATGNWTYLVAPTAEVQSLRAGQSLADSMTVRSTDGTTQVLSVTIEGRNDAATIAGTAAASVTEDAPASTASGTLVVFDADAGQSAFQAPAAAALAGTHGTFAFNSTTGAWTYALDNARAATQALKAGQSVAETLTVTSLDGSASKTISVTVNGASEPVTARVLSTSSQGIADGNHAHTSNGTVEVGPWSGEVVRGAVEFDLGAGSFTTARFSFHEGASSGISYPLAGVFKGTVSVYAYRGNGSVSTSDFNAATLSLVTTINTSAKNTGAAYDLDVSAALADDMAAGADAGFLFTYQSTGGPNAPMHFSGFGLTFA</sequence>
<feature type="domain" description="RapA2 cadherin-like" evidence="4">
    <location>
        <begin position="534"/>
        <end position="605"/>
    </location>
</feature>
<dbReference type="PANTHER" id="PTHR38340">
    <property type="entry name" value="S-LAYER PROTEIN"/>
    <property type="match status" value="1"/>
</dbReference>
<evidence type="ECO:0000256" key="3">
    <source>
        <dbReference type="SAM" id="MobiDB-lite"/>
    </source>
</evidence>
<evidence type="ECO:0000256" key="2">
    <source>
        <dbReference type="ARBA" id="ARBA00022525"/>
    </source>
</evidence>
<feature type="domain" description="RapA2 cadherin-like" evidence="4">
    <location>
        <begin position="428"/>
        <end position="500"/>
    </location>
</feature>
<dbReference type="Pfam" id="PF00353">
    <property type="entry name" value="HemolysinCabind"/>
    <property type="match status" value="6"/>
</dbReference>
<evidence type="ECO:0000313" key="5">
    <source>
        <dbReference type="EMBL" id="MFC0385385.1"/>
    </source>
</evidence>
<feature type="domain" description="RapA2 cadherin-like" evidence="4">
    <location>
        <begin position="638"/>
        <end position="710"/>
    </location>
</feature>
<keyword evidence="6" id="KW-1185">Reference proteome</keyword>
<dbReference type="InterPro" id="IPR011049">
    <property type="entry name" value="Serralysin-like_metalloprot_C"/>
</dbReference>
<evidence type="ECO:0000313" key="6">
    <source>
        <dbReference type="Proteomes" id="UP001589789"/>
    </source>
</evidence>
<reference evidence="5 6" key="1">
    <citation type="submission" date="2024-09" db="EMBL/GenBank/DDBJ databases">
        <authorList>
            <person name="Sun Q."/>
            <person name="Mori K."/>
        </authorList>
    </citation>
    <scope>NUCLEOTIDE SEQUENCE [LARGE SCALE GENOMIC DNA]</scope>
    <source>
        <strain evidence="5 6">CCM 7468</strain>
    </source>
</reference>